<keyword evidence="2" id="KW-1185">Reference proteome</keyword>
<dbReference type="RefSeq" id="XP_018061488.1">
    <property type="nucleotide sequence ID" value="XM_018216437.1"/>
</dbReference>
<protein>
    <submittedName>
        <fullName evidence="1">Uncharacterized protein</fullName>
    </submittedName>
</protein>
<dbReference type="KEGG" id="psco:LY89DRAFT_691935"/>
<evidence type="ECO:0000313" key="1">
    <source>
        <dbReference type="EMBL" id="KUJ07133.1"/>
    </source>
</evidence>
<dbReference type="InParanoid" id="A0A132B4H3"/>
<evidence type="ECO:0000313" key="2">
    <source>
        <dbReference type="Proteomes" id="UP000070700"/>
    </source>
</evidence>
<sequence>MNRRCFFRSKGPDTDDHSPKFTTPCYEFTTVLPHSLVSKPSAYYWTPRPGPETPKKRPVIRPTWGIYS</sequence>
<dbReference type="EMBL" id="KQ947441">
    <property type="protein sequence ID" value="KUJ07133.1"/>
    <property type="molecule type" value="Genomic_DNA"/>
</dbReference>
<dbReference type="Proteomes" id="UP000070700">
    <property type="component" value="Unassembled WGS sequence"/>
</dbReference>
<reference evidence="1 2" key="1">
    <citation type="submission" date="2015-10" db="EMBL/GenBank/DDBJ databases">
        <title>Full genome of DAOMC 229536 Phialocephala scopiformis, a fungal endophyte of spruce producing the potent anti-insectan compound rugulosin.</title>
        <authorList>
            <consortium name="DOE Joint Genome Institute"/>
            <person name="Walker A.K."/>
            <person name="Frasz S.L."/>
            <person name="Seifert K.A."/>
            <person name="Miller J.D."/>
            <person name="Mondo S.J."/>
            <person name="Labutti K."/>
            <person name="Lipzen A."/>
            <person name="Dockter R."/>
            <person name="Kennedy M."/>
            <person name="Grigoriev I.V."/>
            <person name="Spatafora J.W."/>
        </authorList>
    </citation>
    <scope>NUCLEOTIDE SEQUENCE [LARGE SCALE GENOMIC DNA]</scope>
    <source>
        <strain evidence="1 2">CBS 120377</strain>
    </source>
</reference>
<organism evidence="1 2">
    <name type="scientific">Mollisia scopiformis</name>
    <name type="common">Conifer needle endophyte fungus</name>
    <name type="synonym">Phialocephala scopiformis</name>
    <dbReference type="NCBI Taxonomy" id="149040"/>
    <lineage>
        <taxon>Eukaryota</taxon>
        <taxon>Fungi</taxon>
        <taxon>Dikarya</taxon>
        <taxon>Ascomycota</taxon>
        <taxon>Pezizomycotina</taxon>
        <taxon>Leotiomycetes</taxon>
        <taxon>Helotiales</taxon>
        <taxon>Mollisiaceae</taxon>
        <taxon>Mollisia</taxon>
    </lineage>
</organism>
<dbReference type="GeneID" id="28826163"/>
<accession>A0A132B4H3</accession>
<proteinExistence type="predicted"/>
<gene>
    <name evidence="1" type="ORF">LY89DRAFT_691935</name>
</gene>
<name>A0A132B4H3_MOLSC</name>
<dbReference type="AlphaFoldDB" id="A0A132B4H3"/>